<dbReference type="PROSITE" id="PS00028">
    <property type="entry name" value="ZINC_FINGER_C2H2_1"/>
    <property type="match status" value="1"/>
</dbReference>
<dbReference type="PANTHER" id="PTHR45730">
    <property type="entry name" value="ZINC FINGER PROTEIN JAGGED"/>
    <property type="match status" value="1"/>
</dbReference>
<proteinExistence type="predicted"/>
<dbReference type="SUPFAM" id="SSF57667">
    <property type="entry name" value="beta-beta-alpha zinc fingers"/>
    <property type="match status" value="1"/>
</dbReference>
<dbReference type="GO" id="GO:0003700">
    <property type="term" value="F:DNA-binding transcription factor activity"/>
    <property type="evidence" value="ECO:0007669"/>
    <property type="project" value="InterPro"/>
</dbReference>
<feature type="compositionally biased region" description="Pro residues" evidence="2">
    <location>
        <begin position="251"/>
        <end position="262"/>
    </location>
</feature>
<dbReference type="GO" id="GO:0008270">
    <property type="term" value="F:zinc ion binding"/>
    <property type="evidence" value="ECO:0007669"/>
    <property type="project" value="UniProtKB-KW"/>
</dbReference>
<organism evidence="4">
    <name type="scientific">Brassica napus</name>
    <name type="common">Rape</name>
    <dbReference type="NCBI Taxonomy" id="3708"/>
    <lineage>
        <taxon>Eukaryota</taxon>
        <taxon>Viridiplantae</taxon>
        <taxon>Streptophyta</taxon>
        <taxon>Embryophyta</taxon>
        <taxon>Tracheophyta</taxon>
        <taxon>Spermatophyta</taxon>
        <taxon>Magnoliopsida</taxon>
        <taxon>eudicotyledons</taxon>
        <taxon>Gunneridae</taxon>
        <taxon>Pentapetalae</taxon>
        <taxon>rosids</taxon>
        <taxon>malvids</taxon>
        <taxon>Brassicales</taxon>
        <taxon>Brassicaceae</taxon>
        <taxon>Brassiceae</taxon>
        <taxon>Brassica</taxon>
    </lineage>
</organism>
<dbReference type="PROSITE" id="PS50157">
    <property type="entry name" value="ZINC_FINGER_C2H2_2"/>
    <property type="match status" value="1"/>
</dbReference>
<keyword evidence="1" id="KW-0479">Metal-binding</keyword>
<dbReference type="PANTHER" id="PTHR45730:SF110">
    <property type="entry name" value="ZINC FINGER PROTEIN JAGGED-LIKE"/>
    <property type="match status" value="1"/>
</dbReference>
<keyword evidence="1" id="KW-0863">Zinc-finger</keyword>
<dbReference type="AlphaFoldDB" id="A0A816UIJ4"/>
<feature type="region of interest" description="Disordered" evidence="2">
    <location>
        <begin position="238"/>
        <end position="262"/>
    </location>
</feature>
<evidence type="ECO:0000313" key="4">
    <source>
        <dbReference type="EMBL" id="CAF2108718.1"/>
    </source>
</evidence>
<dbReference type="InterPro" id="IPR013087">
    <property type="entry name" value="Znf_C2H2_type"/>
</dbReference>
<sequence>MTVQPTEPEHNTICNILTKPTWIPQTSDLLSKNKKLFDHARAEDNNTFDLNNLPDDPSIDFFPLFKEGSSSSSSSVGGFREKHIKDGKEYECRFCSLKFFKSQALGGHMNRHRQGKRPQRETESLNKARELLRNNTFPRHQGPPFSYQHGDLHIGDPITPYKPMMHPPRLFSPSARLPPPPLVQPYLYPPRSPTPPLSLPYRCTNDYYLHNNGTHHQTLANSGCGGRSPPESRYTFIGSPVANGSRVAPPLSQPLPPHHGYN</sequence>
<keyword evidence="1" id="KW-0862">Zinc</keyword>
<evidence type="ECO:0000256" key="1">
    <source>
        <dbReference type="PROSITE-ProRule" id="PRU00042"/>
    </source>
</evidence>
<dbReference type="EMBL" id="HG994372">
    <property type="protein sequence ID" value="CAF2108718.1"/>
    <property type="molecule type" value="Genomic_DNA"/>
</dbReference>
<gene>
    <name evidence="4" type="ORF">DARMORV10_C08P16160.1</name>
</gene>
<evidence type="ECO:0000256" key="2">
    <source>
        <dbReference type="SAM" id="MobiDB-lite"/>
    </source>
</evidence>
<dbReference type="InterPro" id="IPR036236">
    <property type="entry name" value="Znf_C2H2_sf"/>
</dbReference>
<name>A0A816UIJ4_BRANA</name>
<reference evidence="4" key="1">
    <citation type="submission" date="2021-01" db="EMBL/GenBank/DDBJ databases">
        <authorList>
            <consortium name="Genoscope - CEA"/>
            <person name="William W."/>
        </authorList>
    </citation>
    <scope>NUCLEOTIDE SEQUENCE</scope>
</reference>
<evidence type="ECO:0000259" key="3">
    <source>
        <dbReference type="PROSITE" id="PS50157"/>
    </source>
</evidence>
<protein>
    <submittedName>
        <fullName evidence="4">(rape) hypothetical protein</fullName>
    </submittedName>
</protein>
<accession>A0A816UIJ4</accession>
<dbReference type="Gene3D" id="3.30.160.60">
    <property type="entry name" value="Classic Zinc Finger"/>
    <property type="match status" value="1"/>
</dbReference>
<dbReference type="InterPro" id="IPR045320">
    <property type="entry name" value="JAGGED/SL1-like"/>
</dbReference>
<dbReference type="Proteomes" id="UP001295469">
    <property type="component" value="Chromosome C08"/>
</dbReference>
<feature type="domain" description="C2H2-type" evidence="3">
    <location>
        <begin position="90"/>
        <end position="118"/>
    </location>
</feature>